<dbReference type="eggNOG" id="KOG3199">
    <property type="taxonomic scope" value="Eukaryota"/>
</dbReference>
<feature type="region of interest" description="Disordered" evidence="1">
    <location>
        <begin position="190"/>
        <end position="226"/>
    </location>
</feature>
<proteinExistence type="predicted"/>
<dbReference type="GO" id="GO:0000309">
    <property type="term" value="F:nicotinamide-nucleotide adenylyltransferase activity"/>
    <property type="evidence" value="ECO:0007669"/>
    <property type="project" value="TreeGrafter"/>
</dbReference>
<feature type="compositionally biased region" description="Polar residues" evidence="1">
    <location>
        <begin position="147"/>
        <end position="157"/>
    </location>
</feature>
<dbReference type="OrthoDB" id="422187at2759"/>
<dbReference type="GO" id="GO:0004515">
    <property type="term" value="F:nicotinate-nucleotide adenylyltransferase activity"/>
    <property type="evidence" value="ECO:0007669"/>
    <property type="project" value="TreeGrafter"/>
</dbReference>
<dbReference type="InterPro" id="IPR051182">
    <property type="entry name" value="Euk_NMN_adenylyltrnsfrase"/>
</dbReference>
<dbReference type="Pfam" id="PF01467">
    <property type="entry name" value="CTP_transf_like"/>
    <property type="match status" value="1"/>
</dbReference>
<protein>
    <recommendedName>
        <fullName evidence="2">Cytidyltransferase-like domain-containing protein</fullName>
    </recommendedName>
</protein>
<gene>
    <name evidence="3" type="ORF">Esi_0125_0025</name>
</gene>
<dbReference type="PANTHER" id="PTHR12039">
    <property type="entry name" value="NICOTINAMIDE MONONUCLEOTIDE ADENYLYLTRANSFERASE"/>
    <property type="match status" value="1"/>
</dbReference>
<accession>D7FJ02</accession>
<feature type="domain" description="Cytidyltransferase-like" evidence="2">
    <location>
        <begin position="335"/>
        <end position="420"/>
    </location>
</feature>
<name>D7FJ02_ECTSI</name>
<dbReference type="InParanoid" id="D7FJ02"/>
<dbReference type="EMBL" id="FN649743">
    <property type="protein sequence ID" value="CBJ49041.1"/>
    <property type="molecule type" value="Genomic_DNA"/>
</dbReference>
<dbReference type="PANTHER" id="PTHR12039:SF0">
    <property type="entry name" value="NICOTINAMIDE-NUCLEOTIDE ADENYLYLTRANSFERASE"/>
    <property type="match status" value="1"/>
</dbReference>
<feature type="region of interest" description="Disordered" evidence="1">
    <location>
        <begin position="38"/>
        <end position="170"/>
    </location>
</feature>
<dbReference type="InterPro" id="IPR004821">
    <property type="entry name" value="Cyt_trans-like"/>
</dbReference>
<feature type="region of interest" description="Disordered" evidence="1">
    <location>
        <begin position="1"/>
        <end position="22"/>
    </location>
</feature>
<evidence type="ECO:0000259" key="2">
    <source>
        <dbReference type="Pfam" id="PF01467"/>
    </source>
</evidence>
<evidence type="ECO:0000313" key="4">
    <source>
        <dbReference type="Proteomes" id="UP000002630"/>
    </source>
</evidence>
<dbReference type="SUPFAM" id="SSF52374">
    <property type="entry name" value="Nucleotidylyl transferase"/>
    <property type="match status" value="1"/>
</dbReference>
<sequence>MMSNPPASGRQMEVDRGNDDARRWKRVRTLESSLGYSNLAFEGDRKKFSQDVHGVVNPKLPTDGFESANHHRKRRLPSVGRSPSVQGSTPPRREFGVSRSVPALLPSEEQSTPSWEQPAAVLGRGNLPQLPGTRQEEQSNRSLKGPQESSMVETTGSGVVRKPSMDSSLSWKEELMGQPSRGFLQHAERTVLSPERSSRSHRSRVFSPLQASVPSGPECGDNRDVDSNGDVGMTPCVMFEAAEGTSSKSFGALSKDLPRNRDILPDNFENRDSRRLVVKSVPSGKKLRTVRAGRCRSLVSPNNPFTSNAVVARVKQGFKNGEDETRSKVLIVGSGTFNPVHKIHIRRFYLARNYLEMQKGMRVVGGIVSPSHPTLVRQRHRVRAAEIIPPKHRLSMARAAVGKGSWLAVDSWEVTRKRIMDYMSVLEHAKEVCHETFPGHAGDITILYMCQASQVMGFPPTRTYGCT</sequence>
<keyword evidence="4" id="KW-1185">Reference proteome</keyword>
<dbReference type="GO" id="GO:0009435">
    <property type="term" value="P:NAD+ biosynthetic process"/>
    <property type="evidence" value="ECO:0007669"/>
    <property type="project" value="TreeGrafter"/>
</dbReference>
<dbReference type="Proteomes" id="UP000002630">
    <property type="component" value="Linkage Group LG18"/>
</dbReference>
<evidence type="ECO:0000313" key="3">
    <source>
        <dbReference type="EMBL" id="CBJ49041.1"/>
    </source>
</evidence>
<organism evidence="3 4">
    <name type="scientific">Ectocarpus siliculosus</name>
    <name type="common">Brown alga</name>
    <name type="synonym">Conferva siliculosa</name>
    <dbReference type="NCBI Taxonomy" id="2880"/>
    <lineage>
        <taxon>Eukaryota</taxon>
        <taxon>Sar</taxon>
        <taxon>Stramenopiles</taxon>
        <taxon>Ochrophyta</taxon>
        <taxon>PX clade</taxon>
        <taxon>Phaeophyceae</taxon>
        <taxon>Ectocarpales</taxon>
        <taxon>Ectocarpaceae</taxon>
        <taxon>Ectocarpus</taxon>
    </lineage>
</organism>
<dbReference type="EMBL" id="FN647904">
    <property type="protein sequence ID" value="CBJ49041.1"/>
    <property type="molecule type" value="Genomic_DNA"/>
</dbReference>
<feature type="compositionally biased region" description="Basic and acidic residues" evidence="1">
    <location>
        <begin position="12"/>
        <end position="22"/>
    </location>
</feature>
<evidence type="ECO:0000256" key="1">
    <source>
        <dbReference type="SAM" id="MobiDB-lite"/>
    </source>
</evidence>
<reference evidence="3 4" key="1">
    <citation type="journal article" date="2010" name="Nature">
        <title>The Ectocarpus genome and the independent evolution of multicellularity in brown algae.</title>
        <authorList>
            <person name="Cock J.M."/>
            <person name="Sterck L."/>
            <person name="Rouze P."/>
            <person name="Scornet D."/>
            <person name="Allen A.E."/>
            <person name="Amoutzias G."/>
            <person name="Anthouard V."/>
            <person name="Artiguenave F."/>
            <person name="Aury J.M."/>
            <person name="Badger J.H."/>
            <person name="Beszteri B."/>
            <person name="Billiau K."/>
            <person name="Bonnet E."/>
            <person name="Bothwell J.H."/>
            <person name="Bowler C."/>
            <person name="Boyen C."/>
            <person name="Brownlee C."/>
            <person name="Carrano C.J."/>
            <person name="Charrier B."/>
            <person name="Cho G.Y."/>
            <person name="Coelho S.M."/>
            <person name="Collen J."/>
            <person name="Corre E."/>
            <person name="Da Silva C."/>
            <person name="Delage L."/>
            <person name="Delaroque N."/>
            <person name="Dittami S.M."/>
            <person name="Doulbeau S."/>
            <person name="Elias M."/>
            <person name="Farnham G."/>
            <person name="Gachon C.M."/>
            <person name="Gschloessl B."/>
            <person name="Heesch S."/>
            <person name="Jabbari K."/>
            <person name="Jubin C."/>
            <person name="Kawai H."/>
            <person name="Kimura K."/>
            <person name="Kloareg B."/>
            <person name="Kupper F.C."/>
            <person name="Lang D."/>
            <person name="Le Bail A."/>
            <person name="Leblanc C."/>
            <person name="Lerouge P."/>
            <person name="Lohr M."/>
            <person name="Lopez P.J."/>
            <person name="Martens C."/>
            <person name="Maumus F."/>
            <person name="Michel G."/>
            <person name="Miranda-Saavedra D."/>
            <person name="Morales J."/>
            <person name="Moreau H."/>
            <person name="Motomura T."/>
            <person name="Nagasato C."/>
            <person name="Napoli C.A."/>
            <person name="Nelson D.R."/>
            <person name="Nyvall-Collen P."/>
            <person name="Peters A.F."/>
            <person name="Pommier C."/>
            <person name="Potin P."/>
            <person name="Poulain J."/>
            <person name="Quesneville H."/>
            <person name="Read B."/>
            <person name="Rensing S.A."/>
            <person name="Ritter A."/>
            <person name="Rousvoal S."/>
            <person name="Samanta M."/>
            <person name="Samson G."/>
            <person name="Schroeder D.C."/>
            <person name="Segurens B."/>
            <person name="Strittmatter M."/>
            <person name="Tonon T."/>
            <person name="Tregear J.W."/>
            <person name="Valentin K."/>
            <person name="von Dassow P."/>
            <person name="Yamagishi T."/>
            <person name="Van de Peer Y."/>
            <person name="Wincker P."/>
        </authorList>
    </citation>
    <scope>NUCLEOTIDE SEQUENCE [LARGE SCALE GENOMIC DNA]</scope>
    <source>
        <strain evidence="4">Ec32 / CCAP1310/4</strain>
    </source>
</reference>
<dbReference type="AlphaFoldDB" id="D7FJ02"/>
<dbReference type="STRING" id="2880.D7FJ02"/>
<dbReference type="Gene3D" id="3.40.50.620">
    <property type="entry name" value="HUPs"/>
    <property type="match status" value="1"/>
</dbReference>
<dbReference type="InterPro" id="IPR014729">
    <property type="entry name" value="Rossmann-like_a/b/a_fold"/>
</dbReference>